<reference evidence="8 9" key="1">
    <citation type="journal article" date="2020" name="ISME J.">
        <title>Uncovering the hidden diversity of litter-decomposition mechanisms in mushroom-forming fungi.</title>
        <authorList>
            <person name="Floudas D."/>
            <person name="Bentzer J."/>
            <person name="Ahren D."/>
            <person name="Johansson T."/>
            <person name="Persson P."/>
            <person name="Tunlid A."/>
        </authorList>
    </citation>
    <scope>NUCLEOTIDE SEQUENCE [LARGE SCALE GENOMIC DNA]</scope>
    <source>
        <strain evidence="8 9">CBS 661.87</strain>
    </source>
</reference>
<evidence type="ECO:0000256" key="2">
    <source>
        <dbReference type="ARBA" id="ARBA00022692"/>
    </source>
</evidence>
<organism evidence="8 9">
    <name type="scientific">Tricholomella constricta</name>
    <dbReference type="NCBI Taxonomy" id="117010"/>
    <lineage>
        <taxon>Eukaryota</taxon>
        <taxon>Fungi</taxon>
        <taxon>Dikarya</taxon>
        <taxon>Basidiomycota</taxon>
        <taxon>Agaricomycotina</taxon>
        <taxon>Agaricomycetes</taxon>
        <taxon>Agaricomycetidae</taxon>
        <taxon>Agaricales</taxon>
        <taxon>Tricholomatineae</taxon>
        <taxon>Lyophyllaceae</taxon>
        <taxon>Tricholomella</taxon>
    </lineage>
</organism>
<dbReference type="AlphaFoldDB" id="A0A8H5HQF8"/>
<gene>
    <name evidence="8" type="ORF">D9615_000722</name>
</gene>
<dbReference type="Proteomes" id="UP000565441">
    <property type="component" value="Unassembled WGS sequence"/>
</dbReference>
<dbReference type="InterPro" id="IPR003892">
    <property type="entry name" value="CUE"/>
</dbReference>
<dbReference type="EMBL" id="JAACJP010000001">
    <property type="protein sequence ID" value="KAF5387674.1"/>
    <property type="molecule type" value="Genomic_DNA"/>
</dbReference>
<dbReference type="PANTHER" id="PTHR43066">
    <property type="entry name" value="RHOMBOID-RELATED PROTEIN"/>
    <property type="match status" value="1"/>
</dbReference>
<name>A0A8H5HQF8_9AGAR</name>
<evidence type="ECO:0000313" key="8">
    <source>
        <dbReference type="EMBL" id="KAF5387674.1"/>
    </source>
</evidence>
<evidence type="ECO:0000256" key="3">
    <source>
        <dbReference type="ARBA" id="ARBA00022989"/>
    </source>
</evidence>
<evidence type="ECO:0000256" key="6">
    <source>
        <dbReference type="SAM" id="Phobius"/>
    </source>
</evidence>
<dbReference type="PROSITE" id="PS51140">
    <property type="entry name" value="CUE"/>
    <property type="match status" value="1"/>
</dbReference>
<feature type="compositionally biased region" description="Polar residues" evidence="5">
    <location>
        <begin position="282"/>
        <end position="299"/>
    </location>
</feature>
<feature type="region of interest" description="Disordered" evidence="5">
    <location>
        <begin position="270"/>
        <end position="328"/>
    </location>
</feature>
<proteinExistence type="predicted"/>
<dbReference type="GO" id="GO:0043130">
    <property type="term" value="F:ubiquitin binding"/>
    <property type="evidence" value="ECO:0007669"/>
    <property type="project" value="InterPro"/>
</dbReference>
<keyword evidence="9" id="KW-1185">Reference proteome</keyword>
<keyword evidence="4 6" id="KW-0472">Membrane</keyword>
<dbReference type="GO" id="GO:0016020">
    <property type="term" value="C:membrane"/>
    <property type="evidence" value="ECO:0007669"/>
    <property type="project" value="UniProtKB-SubCell"/>
</dbReference>
<dbReference type="OrthoDB" id="272778at2759"/>
<dbReference type="Pfam" id="PF02845">
    <property type="entry name" value="CUE"/>
    <property type="match status" value="1"/>
</dbReference>
<evidence type="ECO:0000313" key="9">
    <source>
        <dbReference type="Proteomes" id="UP000565441"/>
    </source>
</evidence>
<sequence>MAARSSRTPTVTYSDLLLQRPPALFMSFENASVTKGLMVGYGLTSILAGLFDVKHYFHLQVIGTALVPSPSGSVSQVVLLADVTKPEIDPPSTGGWFSTIWLSPIQIERQFGSIKFASFALVSTLMATILELLSLMLFNRVGLNHFAMGPSPLIFSMLYQYARIVPSTYNYRIFGIPLNSKSLIYLLAIQVQSLHFRCKPFSLTAELFGFMQAAISRPPGSVAVAIIGILVGQIYRSDLANLKAYRISPTLTRLATRFLLPLVGSLRPPRRSNRALPDESRASSTRNVSSLATPQNEEVITTARPSPGGATPRHRTSEPNFDAQGTTGTDSVMREWMNELTGRTEGASGGIRVPSEAEIAQLTTMFPDVQREVVIGALQRSPNIEAAVETLLSPQS</sequence>
<dbReference type="InterPro" id="IPR022764">
    <property type="entry name" value="Peptidase_S54_rhomboid_dom"/>
</dbReference>
<dbReference type="CDD" id="cd14279">
    <property type="entry name" value="CUE"/>
    <property type="match status" value="1"/>
</dbReference>
<comment type="subcellular location">
    <subcellularLocation>
        <location evidence="1">Membrane</location>
        <topology evidence="1">Multi-pass membrane protein</topology>
    </subcellularLocation>
</comment>
<evidence type="ECO:0000256" key="4">
    <source>
        <dbReference type="ARBA" id="ARBA00023136"/>
    </source>
</evidence>
<evidence type="ECO:0000256" key="1">
    <source>
        <dbReference type="ARBA" id="ARBA00004141"/>
    </source>
</evidence>
<keyword evidence="2 6" id="KW-0812">Transmembrane</keyword>
<dbReference type="Pfam" id="PF01694">
    <property type="entry name" value="Rhomboid"/>
    <property type="match status" value="1"/>
</dbReference>
<dbReference type="PANTHER" id="PTHR43066:SF21">
    <property type="entry name" value="UBIQUITIN-ASSOCIATED DOMAIN-CONTAINING PROTEIN 2"/>
    <property type="match status" value="1"/>
</dbReference>
<evidence type="ECO:0000256" key="5">
    <source>
        <dbReference type="SAM" id="MobiDB-lite"/>
    </source>
</evidence>
<evidence type="ECO:0000259" key="7">
    <source>
        <dbReference type="PROSITE" id="PS51140"/>
    </source>
</evidence>
<accession>A0A8H5HQF8</accession>
<dbReference type="GO" id="GO:0004252">
    <property type="term" value="F:serine-type endopeptidase activity"/>
    <property type="evidence" value="ECO:0007669"/>
    <property type="project" value="InterPro"/>
</dbReference>
<feature type="domain" description="CUE" evidence="7">
    <location>
        <begin position="354"/>
        <end position="396"/>
    </location>
</feature>
<feature type="transmembrane region" description="Helical" evidence="6">
    <location>
        <begin position="116"/>
        <end position="137"/>
    </location>
</feature>
<dbReference type="InterPro" id="IPR035952">
    <property type="entry name" value="Rhomboid-like_sf"/>
</dbReference>
<comment type="caution">
    <text evidence="8">The sequence shown here is derived from an EMBL/GenBank/DDBJ whole genome shotgun (WGS) entry which is preliminary data.</text>
</comment>
<dbReference type="SUPFAM" id="SSF144091">
    <property type="entry name" value="Rhomboid-like"/>
    <property type="match status" value="1"/>
</dbReference>
<protein>
    <recommendedName>
        <fullName evidence="7">CUE domain-containing protein</fullName>
    </recommendedName>
</protein>
<keyword evidence="3 6" id="KW-1133">Transmembrane helix</keyword>